<feature type="domain" description="Mce/MlaD" evidence="1">
    <location>
        <begin position="16"/>
        <end position="96"/>
    </location>
</feature>
<dbReference type="Proteomes" id="UP001056035">
    <property type="component" value="Chromosome"/>
</dbReference>
<dbReference type="PANTHER" id="PTHR33371:SF4">
    <property type="entry name" value="INTERMEMBRANE PHOSPHOLIPID TRANSPORT SYSTEM BINDING PROTEIN MLAD"/>
    <property type="match status" value="1"/>
</dbReference>
<organism evidence="2 3">
    <name type="scientific">Paraconexibacter antarcticus</name>
    <dbReference type="NCBI Taxonomy" id="2949664"/>
    <lineage>
        <taxon>Bacteria</taxon>
        <taxon>Bacillati</taxon>
        <taxon>Actinomycetota</taxon>
        <taxon>Thermoleophilia</taxon>
        <taxon>Solirubrobacterales</taxon>
        <taxon>Paraconexibacteraceae</taxon>
        <taxon>Paraconexibacter</taxon>
    </lineage>
</organism>
<protein>
    <submittedName>
        <fullName evidence="2">MlaD family protein</fullName>
    </submittedName>
</protein>
<reference evidence="2 3" key="1">
    <citation type="submission" date="2022-06" db="EMBL/GenBank/DDBJ databases">
        <title>Paraconexibacter antarcticus.</title>
        <authorList>
            <person name="Kim C.S."/>
        </authorList>
    </citation>
    <scope>NUCLEOTIDE SEQUENCE [LARGE SCALE GENOMIC DNA]</scope>
    <source>
        <strain evidence="2 3">02-257</strain>
    </source>
</reference>
<dbReference type="PANTHER" id="PTHR33371">
    <property type="entry name" value="INTERMEMBRANE PHOSPHOLIPID TRANSPORT SYSTEM BINDING PROTEIN MLAD-RELATED"/>
    <property type="match status" value="1"/>
</dbReference>
<dbReference type="Pfam" id="PF02470">
    <property type="entry name" value="MlaD"/>
    <property type="match status" value="1"/>
</dbReference>
<evidence type="ECO:0000313" key="2">
    <source>
        <dbReference type="EMBL" id="UTI66192.1"/>
    </source>
</evidence>
<gene>
    <name evidence="2" type="ORF">NBH00_08290</name>
</gene>
<dbReference type="EMBL" id="CP098502">
    <property type="protein sequence ID" value="UTI66192.1"/>
    <property type="molecule type" value="Genomic_DNA"/>
</dbReference>
<keyword evidence="3" id="KW-1185">Reference proteome</keyword>
<name>A0ABY5E000_9ACTN</name>
<dbReference type="InterPro" id="IPR052336">
    <property type="entry name" value="MlaD_Phospholipid_Transporter"/>
</dbReference>
<dbReference type="RefSeq" id="WP_254572867.1">
    <property type="nucleotide sequence ID" value="NZ_CP098502.1"/>
</dbReference>
<sequence>MAAAVALTIVLASGGSYELHLRTINASQLVKGNLVQVGGVKVGIVRGLALAADGTADIRIQITDAHLVPLHAGTTATIRASSLSGVASHYVALSPGRNDGPEIADGAVLPAENTSAAVELDSIINTFDAETRAALQQLVAGGAQVFDGRTRAANRALERLDPALAESEQTLGELTHDQTALREFVTRSATTMRALAAHEPALRHGLRSAATAASAVAAERRALSSSLRRAPATLRRAGATAREVRAAAADLVPALLEAQPVARRLPPVVNRLRWTLTAAAPALTALTRLTPDVGALLRDLPQVTRQALPAFADTAQAVNKLLPMAAGLREYGLDAILGATNGFGGTQAGYYDANGGYVRINLVANQASLANTASLLPVPDNIPGLTISRRNTARCAGGARRAPDGSLPVPSTSIPCTLSQTLP</sequence>
<evidence type="ECO:0000313" key="3">
    <source>
        <dbReference type="Proteomes" id="UP001056035"/>
    </source>
</evidence>
<dbReference type="InterPro" id="IPR003399">
    <property type="entry name" value="Mce/MlaD"/>
</dbReference>
<accession>A0ABY5E000</accession>
<proteinExistence type="predicted"/>
<evidence type="ECO:0000259" key="1">
    <source>
        <dbReference type="Pfam" id="PF02470"/>
    </source>
</evidence>